<dbReference type="SUPFAM" id="SSF46785">
    <property type="entry name" value="Winged helix' DNA-binding domain"/>
    <property type="match status" value="1"/>
</dbReference>
<dbReference type="Proteomes" id="UP000637267">
    <property type="component" value="Unassembled WGS sequence"/>
</dbReference>
<sequence>MPRLDLNTLIDLDALLTEGSVAGAARRLNISAPAMSRRLAHLRHTLGDPLFVLAGRKLVPTERALALQERVRAAVEDVRGLLVPQTLDLASIKATLVLRANDGFTGVWGIRLAERLMAEAPGVRVRFMPRAEKNIEFLRNGSADLELGVLDIDAPEIHSRPLFDTRFVGVVRQGHPLALQPGPVSVADFIRWPHIGASRRGLACGPVDDALAAVGAERQMAAIAPGFQSALTMACASDFIATVPEVFARWTAPTLPLAVFALPVATPVVHVTMAWHPRRHADPLHRWLRDHVLALSQTLTDPSYAA</sequence>
<dbReference type="InterPro" id="IPR005119">
    <property type="entry name" value="LysR_subst-bd"/>
</dbReference>
<evidence type="ECO:0000313" key="6">
    <source>
        <dbReference type="EMBL" id="GGP17684.1"/>
    </source>
</evidence>
<dbReference type="CDD" id="cd08460">
    <property type="entry name" value="PBP2_DntR_like_1"/>
    <property type="match status" value="1"/>
</dbReference>
<evidence type="ECO:0000313" key="7">
    <source>
        <dbReference type="Proteomes" id="UP000637267"/>
    </source>
</evidence>
<feature type="domain" description="HTH lysR-type" evidence="5">
    <location>
        <begin position="4"/>
        <end position="61"/>
    </location>
</feature>
<dbReference type="Pfam" id="PF03466">
    <property type="entry name" value="LysR_substrate"/>
    <property type="match status" value="1"/>
</dbReference>
<dbReference type="PROSITE" id="PS50931">
    <property type="entry name" value="HTH_LYSR"/>
    <property type="match status" value="1"/>
</dbReference>
<evidence type="ECO:0000259" key="5">
    <source>
        <dbReference type="PROSITE" id="PS50931"/>
    </source>
</evidence>
<comment type="caution">
    <text evidence="6">The sequence shown here is derived from an EMBL/GenBank/DDBJ whole genome shotgun (WGS) entry which is preliminary data.</text>
</comment>
<keyword evidence="4" id="KW-0804">Transcription</keyword>
<dbReference type="InterPro" id="IPR000847">
    <property type="entry name" value="LysR_HTH_N"/>
</dbReference>
<dbReference type="Pfam" id="PF00126">
    <property type="entry name" value="HTH_1"/>
    <property type="match status" value="1"/>
</dbReference>
<organism evidence="6 7">
    <name type="scientific">Silvimonas iriomotensis</name>
    <dbReference type="NCBI Taxonomy" id="449662"/>
    <lineage>
        <taxon>Bacteria</taxon>
        <taxon>Pseudomonadati</taxon>
        <taxon>Pseudomonadota</taxon>
        <taxon>Betaproteobacteria</taxon>
        <taxon>Neisseriales</taxon>
        <taxon>Chitinibacteraceae</taxon>
        <taxon>Silvimonas</taxon>
    </lineage>
</organism>
<evidence type="ECO:0000256" key="2">
    <source>
        <dbReference type="ARBA" id="ARBA00023015"/>
    </source>
</evidence>
<dbReference type="InterPro" id="IPR036388">
    <property type="entry name" value="WH-like_DNA-bd_sf"/>
</dbReference>
<gene>
    <name evidence="6" type="ORF">GCM10010970_00960</name>
</gene>
<dbReference type="RefSeq" id="WP_188701241.1">
    <property type="nucleotide sequence ID" value="NZ_BMLX01000001.1"/>
</dbReference>
<dbReference type="EMBL" id="BMLX01000001">
    <property type="protein sequence ID" value="GGP17684.1"/>
    <property type="molecule type" value="Genomic_DNA"/>
</dbReference>
<comment type="similarity">
    <text evidence="1">Belongs to the LysR transcriptional regulatory family.</text>
</comment>
<reference evidence="7" key="1">
    <citation type="journal article" date="2019" name="Int. J. Syst. Evol. Microbiol.">
        <title>The Global Catalogue of Microorganisms (GCM) 10K type strain sequencing project: providing services to taxonomists for standard genome sequencing and annotation.</title>
        <authorList>
            <consortium name="The Broad Institute Genomics Platform"/>
            <consortium name="The Broad Institute Genome Sequencing Center for Infectious Disease"/>
            <person name="Wu L."/>
            <person name="Ma J."/>
        </authorList>
    </citation>
    <scope>NUCLEOTIDE SEQUENCE [LARGE SCALE GENOMIC DNA]</scope>
    <source>
        <strain evidence="7">CGMCC 1.8859</strain>
    </source>
</reference>
<dbReference type="Gene3D" id="3.40.190.10">
    <property type="entry name" value="Periplasmic binding protein-like II"/>
    <property type="match status" value="2"/>
</dbReference>
<dbReference type="PANTHER" id="PTHR30118:SF15">
    <property type="entry name" value="TRANSCRIPTIONAL REGULATORY PROTEIN"/>
    <property type="match status" value="1"/>
</dbReference>
<dbReference type="InterPro" id="IPR050389">
    <property type="entry name" value="LysR-type_TF"/>
</dbReference>
<keyword evidence="7" id="KW-1185">Reference proteome</keyword>
<evidence type="ECO:0000256" key="3">
    <source>
        <dbReference type="ARBA" id="ARBA00023125"/>
    </source>
</evidence>
<keyword evidence="3" id="KW-0238">DNA-binding</keyword>
<keyword evidence="2" id="KW-0805">Transcription regulation</keyword>
<dbReference type="PANTHER" id="PTHR30118">
    <property type="entry name" value="HTH-TYPE TRANSCRIPTIONAL REGULATOR LEUO-RELATED"/>
    <property type="match status" value="1"/>
</dbReference>
<evidence type="ECO:0000256" key="1">
    <source>
        <dbReference type="ARBA" id="ARBA00009437"/>
    </source>
</evidence>
<accession>A0ABQ2P3X4</accession>
<name>A0ABQ2P3X4_9NEIS</name>
<evidence type="ECO:0000256" key="4">
    <source>
        <dbReference type="ARBA" id="ARBA00023163"/>
    </source>
</evidence>
<protein>
    <submittedName>
        <fullName evidence="6">LysR family transcriptional regulator</fullName>
    </submittedName>
</protein>
<dbReference type="Gene3D" id="1.10.10.10">
    <property type="entry name" value="Winged helix-like DNA-binding domain superfamily/Winged helix DNA-binding domain"/>
    <property type="match status" value="1"/>
</dbReference>
<dbReference type="SUPFAM" id="SSF53850">
    <property type="entry name" value="Periplasmic binding protein-like II"/>
    <property type="match status" value="1"/>
</dbReference>
<dbReference type="InterPro" id="IPR036390">
    <property type="entry name" value="WH_DNA-bd_sf"/>
</dbReference>
<proteinExistence type="inferred from homology"/>